<accession>A0ACB8U6B4</accession>
<proteinExistence type="predicted"/>
<organism evidence="1 2">
    <name type="scientific">Irpex rosettiformis</name>
    <dbReference type="NCBI Taxonomy" id="378272"/>
    <lineage>
        <taxon>Eukaryota</taxon>
        <taxon>Fungi</taxon>
        <taxon>Dikarya</taxon>
        <taxon>Basidiomycota</taxon>
        <taxon>Agaricomycotina</taxon>
        <taxon>Agaricomycetes</taxon>
        <taxon>Polyporales</taxon>
        <taxon>Irpicaceae</taxon>
        <taxon>Irpex</taxon>
    </lineage>
</organism>
<dbReference type="Proteomes" id="UP001055072">
    <property type="component" value="Unassembled WGS sequence"/>
</dbReference>
<gene>
    <name evidence="1" type="ORF">BDY19DRAFT_1047639</name>
</gene>
<name>A0ACB8U6B4_9APHY</name>
<dbReference type="EMBL" id="MU274909">
    <property type="protein sequence ID" value="KAI0089750.1"/>
    <property type="molecule type" value="Genomic_DNA"/>
</dbReference>
<reference evidence="1" key="1">
    <citation type="journal article" date="2021" name="Environ. Microbiol.">
        <title>Gene family expansions and transcriptome signatures uncover fungal adaptations to wood decay.</title>
        <authorList>
            <person name="Hage H."/>
            <person name="Miyauchi S."/>
            <person name="Viragh M."/>
            <person name="Drula E."/>
            <person name="Min B."/>
            <person name="Chaduli D."/>
            <person name="Navarro D."/>
            <person name="Favel A."/>
            <person name="Norest M."/>
            <person name="Lesage-Meessen L."/>
            <person name="Balint B."/>
            <person name="Merenyi Z."/>
            <person name="de Eugenio L."/>
            <person name="Morin E."/>
            <person name="Martinez A.T."/>
            <person name="Baldrian P."/>
            <person name="Stursova M."/>
            <person name="Martinez M.J."/>
            <person name="Novotny C."/>
            <person name="Magnuson J.K."/>
            <person name="Spatafora J.W."/>
            <person name="Maurice S."/>
            <person name="Pangilinan J."/>
            <person name="Andreopoulos W."/>
            <person name="LaButti K."/>
            <person name="Hundley H."/>
            <person name="Na H."/>
            <person name="Kuo A."/>
            <person name="Barry K."/>
            <person name="Lipzen A."/>
            <person name="Henrissat B."/>
            <person name="Riley R."/>
            <person name="Ahrendt S."/>
            <person name="Nagy L.G."/>
            <person name="Grigoriev I.V."/>
            <person name="Martin F."/>
            <person name="Rosso M.N."/>
        </authorList>
    </citation>
    <scope>NUCLEOTIDE SEQUENCE</scope>
    <source>
        <strain evidence="1">CBS 384.51</strain>
    </source>
</reference>
<sequence length="1054" mass="116546">MSLTLCRALRGHQNALPLELLSYSFHTTCISLAARGGNRGSSRTRLVKDLTPGGGRGRGKSNQLEVAPRATYQRDPIPHLGLKPREYKKSPYIRSPQERRERKSSENRQRPEPGRFGQPRRLSRPPPPASIPQSSRTSSNAKVSSSEIEDFIADEFDVTTKLEPARDLPSEFSSPPLMDGLRESIHDLLGDNPKPTPIQSLSLKHLFSAPPKSGWREYLLASETGSGKSFAYMLPMLQDLKSSELTQKTPPPPSTSSTTTPRPINPRAIVLAPTHELSRQLSGMAKSLLHNIKLRVVCASQANASLRSSKPLTASKLSSLGEDGLPTMVGAQKPVDVLVGTTSKILEMVRGHGWNWDKVIELSNARKNKQDKFVIKEPEVGLERVEWVIVDEADVLFDPDFRDATRMLLADIAAARGHPITDDSGPINYPFNLLLTSATIPSSLATYLDAHHPTLKRLASPNLHKLPSTLKTEHAPWMSGNRAADVESRIRRIWYGDTAHGEGVRSKVLVFCNKSVKVEEFGKYLSEKGIPNVALTSTADVRKRGTNHHIDSFLRASTPRKDPKDTPKAEKSEKGGEKEPHVLITTSLLSRGLDFSPDIKNVLIVDPPRNMIDFLHRAGRTGRAGARGTVVIFGKMKGRGVTKHKEDRKLLPANSGSAARVRVSPEPSPRLLNELRMWHVQCAHGLETRLFSGTGRCYSPTLRNVRYIQRDATSTRSVRESPIAFVFDIDGVLIRGSNVLPEAKRALRILEGNNELGVKIPYILLTNGGGVSEEERCRRLSKLLDQPIGISQYIQAHTILKSLAHKYENDSVLVLGGRQNILDVAREYGFKHPYTTLDIKAWNPSIWPFRSLTDSEIASAQKVDFSNINFRAILVFHDPRDWALDTQIALDVIRSGGVIGGPHLPPSADPKVDLVFCNPDLLWRNDFPVPRLGQGAFKEAFQAVYKASTGKTYPYLQFGKPTTATYKFAEQVLKDRIVEVQGTQVGKLPQIYMIGDNPASDIAGANGAGWKSVLVHTGVYDPEDGKPTHEPTFQADNVEEAVRQAISREINKSS</sequence>
<comment type="caution">
    <text evidence="1">The sequence shown here is derived from an EMBL/GenBank/DDBJ whole genome shotgun (WGS) entry which is preliminary data.</text>
</comment>
<evidence type="ECO:0000313" key="1">
    <source>
        <dbReference type="EMBL" id="KAI0089750.1"/>
    </source>
</evidence>
<evidence type="ECO:0000313" key="2">
    <source>
        <dbReference type="Proteomes" id="UP001055072"/>
    </source>
</evidence>
<keyword evidence="2" id="KW-1185">Reference proteome</keyword>
<protein>
    <submittedName>
        <fullName evidence="1">Uncharacterized protein</fullName>
    </submittedName>
</protein>